<evidence type="ECO:0000313" key="2">
    <source>
        <dbReference type="EMBL" id="MXU94726.1"/>
    </source>
</evidence>
<evidence type="ECO:0000256" key="1">
    <source>
        <dbReference type="SAM" id="SignalP"/>
    </source>
</evidence>
<name>A0A6B0UYT6_IXORI</name>
<protein>
    <submittedName>
        <fullName evidence="2">Putative secreted protein</fullName>
    </submittedName>
</protein>
<reference evidence="2" key="1">
    <citation type="submission" date="2019-12" db="EMBL/GenBank/DDBJ databases">
        <title>An insight into the sialome of adult female Ixodes ricinus ticks feeding for 6 days.</title>
        <authorList>
            <person name="Perner J."/>
            <person name="Ribeiro J.M.C."/>
        </authorList>
    </citation>
    <scope>NUCLEOTIDE SEQUENCE</scope>
    <source>
        <strain evidence="2">Semi-engorged</strain>
        <tissue evidence="2">Salivary glands</tissue>
    </source>
</reference>
<dbReference type="AlphaFoldDB" id="A0A6B0UYT6"/>
<accession>A0A6B0UYT6</accession>
<sequence length="169" mass="17949">MRLLGGMLSPAAVRRLALLLPAVQPIVGLPEAVRQSVAVRGRLPALLGAECTCTPPLACLTLAVAVPIPKEVLAVEAGDLLSILNVPEHLHARRVAARGHKLAIGATVVVNEGRRSEPKLSAVLPARVHDAEVVLPRAQQLTLFFFGKLGNAAHEVRYLFVLVPFFGST</sequence>
<feature type="signal peptide" evidence="1">
    <location>
        <begin position="1"/>
        <end position="28"/>
    </location>
</feature>
<keyword evidence="1" id="KW-0732">Signal</keyword>
<dbReference type="EMBL" id="GIFC01012643">
    <property type="protein sequence ID" value="MXU94726.1"/>
    <property type="molecule type" value="Transcribed_RNA"/>
</dbReference>
<organism evidence="2">
    <name type="scientific">Ixodes ricinus</name>
    <name type="common">Common tick</name>
    <name type="synonym">Acarus ricinus</name>
    <dbReference type="NCBI Taxonomy" id="34613"/>
    <lineage>
        <taxon>Eukaryota</taxon>
        <taxon>Metazoa</taxon>
        <taxon>Ecdysozoa</taxon>
        <taxon>Arthropoda</taxon>
        <taxon>Chelicerata</taxon>
        <taxon>Arachnida</taxon>
        <taxon>Acari</taxon>
        <taxon>Parasitiformes</taxon>
        <taxon>Ixodida</taxon>
        <taxon>Ixodoidea</taxon>
        <taxon>Ixodidae</taxon>
        <taxon>Ixodinae</taxon>
        <taxon>Ixodes</taxon>
    </lineage>
</organism>
<proteinExistence type="predicted"/>
<feature type="chain" id="PRO_5025334110" evidence="1">
    <location>
        <begin position="29"/>
        <end position="169"/>
    </location>
</feature>